<feature type="compositionally biased region" description="Basic and acidic residues" evidence="1">
    <location>
        <begin position="49"/>
        <end position="61"/>
    </location>
</feature>
<dbReference type="STRING" id="456900.A0A151IN45"/>
<keyword evidence="4" id="KW-1185">Reference proteome</keyword>
<dbReference type="EMBL" id="KQ976964">
    <property type="protein sequence ID" value="KYN06772.1"/>
    <property type="molecule type" value="Genomic_DNA"/>
</dbReference>
<dbReference type="InterPro" id="IPR005135">
    <property type="entry name" value="Endo/exonuclease/phosphatase"/>
</dbReference>
<feature type="domain" description="Endonuclease/exonuclease/phosphatase" evidence="2">
    <location>
        <begin position="172"/>
        <end position="307"/>
    </location>
</feature>
<dbReference type="AlphaFoldDB" id="A0A151IN45"/>
<evidence type="ECO:0000313" key="4">
    <source>
        <dbReference type="Proteomes" id="UP000078542"/>
    </source>
</evidence>
<feature type="region of interest" description="Disordered" evidence="1">
    <location>
        <begin position="1"/>
        <end position="61"/>
    </location>
</feature>
<feature type="region of interest" description="Disordered" evidence="1">
    <location>
        <begin position="215"/>
        <end position="234"/>
    </location>
</feature>
<feature type="compositionally biased region" description="Basic and acidic residues" evidence="1">
    <location>
        <begin position="15"/>
        <end position="42"/>
    </location>
</feature>
<evidence type="ECO:0000256" key="1">
    <source>
        <dbReference type="SAM" id="MobiDB-lite"/>
    </source>
</evidence>
<proteinExistence type="predicted"/>
<dbReference type="GO" id="GO:0003824">
    <property type="term" value="F:catalytic activity"/>
    <property type="evidence" value="ECO:0007669"/>
    <property type="project" value="InterPro"/>
</dbReference>
<evidence type="ECO:0000259" key="2">
    <source>
        <dbReference type="Pfam" id="PF14529"/>
    </source>
</evidence>
<sequence>MGDGGDGMKKRRDWKGRESREGRERRGKHRGAEEGGGRNDRRVGRRKREREGRGRETKERGRGGGWKIAFWNVVGVAGKDEEFWEGLKKWDIIGLMETWVEQKKWNKIKRKLPKGFTWKCQAAKRKNRKGRAMGGIITGVREGIEEVGEGGEKSEIDGMVQRVVRLEDKTWRIATVYIRGDMEEKLKKIVERMEEGNNLGEYILLGGDFNARTGTDGGMAGELEEEKERGSKDKKVNKEGRILLKVMEEEGWGIMNGKKPGDEEGEWTYSGGGGESVIDYVIGNNEAWGEVKELKVEERVESDHYPLRVIIEREEIGGIGKRGRKETIKKMDWSEKGRNIFNKKMDELRIEENEVETMYEELEKAAMKSVRWKEMKLGRGEWGRSWWWDDECKLKKSEVRRVLRKWRKGEMEGKDYRKTRNDYKRLCERKKEIGRERLMEEAEAAKTEKDVWSIVNRERRKKRGINESISMKEWKEYFERLLEGDKGNIRRSTTEEREITEGEKIERLEISQIIRGLKKGKAAGRDGLVNEMWIFGGERTEEVSDMEDL</sequence>
<dbReference type="Proteomes" id="UP000078542">
    <property type="component" value="Unassembled WGS sequence"/>
</dbReference>
<reference evidence="3 4" key="1">
    <citation type="submission" date="2016-03" db="EMBL/GenBank/DDBJ databases">
        <title>Cyphomyrmex costatus WGS genome.</title>
        <authorList>
            <person name="Nygaard S."/>
            <person name="Hu H."/>
            <person name="Boomsma J."/>
            <person name="Zhang G."/>
        </authorList>
    </citation>
    <scope>NUCLEOTIDE SEQUENCE [LARGE SCALE GENOMIC DNA]</scope>
    <source>
        <strain evidence="3">MS0001</strain>
        <tissue evidence="3">Whole body</tissue>
    </source>
</reference>
<dbReference type="Gene3D" id="3.60.10.10">
    <property type="entry name" value="Endonuclease/exonuclease/phosphatase"/>
    <property type="match status" value="1"/>
</dbReference>
<organism evidence="3 4">
    <name type="scientific">Cyphomyrmex costatus</name>
    <dbReference type="NCBI Taxonomy" id="456900"/>
    <lineage>
        <taxon>Eukaryota</taxon>
        <taxon>Metazoa</taxon>
        <taxon>Ecdysozoa</taxon>
        <taxon>Arthropoda</taxon>
        <taxon>Hexapoda</taxon>
        <taxon>Insecta</taxon>
        <taxon>Pterygota</taxon>
        <taxon>Neoptera</taxon>
        <taxon>Endopterygota</taxon>
        <taxon>Hymenoptera</taxon>
        <taxon>Apocrita</taxon>
        <taxon>Aculeata</taxon>
        <taxon>Formicoidea</taxon>
        <taxon>Formicidae</taxon>
        <taxon>Myrmicinae</taxon>
        <taxon>Cyphomyrmex</taxon>
    </lineage>
</organism>
<evidence type="ECO:0000313" key="3">
    <source>
        <dbReference type="EMBL" id="KYN06772.1"/>
    </source>
</evidence>
<name>A0A151IN45_9HYME</name>
<dbReference type="Pfam" id="PF14529">
    <property type="entry name" value="Exo_endo_phos_2"/>
    <property type="match status" value="1"/>
</dbReference>
<accession>A0A151IN45</accession>
<dbReference type="InterPro" id="IPR036691">
    <property type="entry name" value="Endo/exonu/phosph_ase_sf"/>
</dbReference>
<dbReference type="SUPFAM" id="SSF56219">
    <property type="entry name" value="DNase I-like"/>
    <property type="match status" value="1"/>
</dbReference>
<protein>
    <recommendedName>
        <fullName evidence="2">Endonuclease/exonuclease/phosphatase domain-containing protein</fullName>
    </recommendedName>
</protein>
<gene>
    <name evidence="3" type="ORF">ALC62_02272</name>
</gene>